<feature type="domain" description="Tryptophan synthase beta chain-like PALP" evidence="10">
    <location>
        <begin position="67"/>
        <end position="355"/>
    </location>
</feature>
<dbReference type="InterPro" id="IPR036052">
    <property type="entry name" value="TrpB-like_PALP_sf"/>
</dbReference>
<dbReference type="InterPro" id="IPR050214">
    <property type="entry name" value="Cys_Synth/Cystath_Beta-Synth"/>
</dbReference>
<dbReference type="GO" id="GO:0006535">
    <property type="term" value="P:cysteine biosynthetic process from serine"/>
    <property type="evidence" value="ECO:0007669"/>
    <property type="project" value="InterPro"/>
</dbReference>
<dbReference type="PROSITE" id="PS00901">
    <property type="entry name" value="CYS_SYNTHASE"/>
    <property type="match status" value="1"/>
</dbReference>
<dbReference type="FunFam" id="3.40.50.1100:FF:000003">
    <property type="entry name" value="Cystathionine beta-synthase"/>
    <property type="match status" value="1"/>
</dbReference>
<evidence type="ECO:0000313" key="11">
    <source>
        <dbReference type="EMBL" id="EYU16487.1"/>
    </source>
</evidence>
<name>A0A022PK66_9GAMM</name>
<dbReference type="PANTHER" id="PTHR10314">
    <property type="entry name" value="CYSTATHIONINE BETA-SYNTHASE"/>
    <property type="match status" value="1"/>
</dbReference>
<dbReference type="InterPro" id="IPR001216">
    <property type="entry name" value="P-phosphate_BS"/>
</dbReference>
<dbReference type="AlphaFoldDB" id="A0A022PK66"/>
<organism evidence="11 12">
    <name type="scientific">Photorhabdus aegyptia</name>
    <dbReference type="NCBI Taxonomy" id="2805098"/>
    <lineage>
        <taxon>Bacteria</taxon>
        <taxon>Pseudomonadati</taxon>
        <taxon>Pseudomonadota</taxon>
        <taxon>Gammaproteobacteria</taxon>
        <taxon>Enterobacterales</taxon>
        <taxon>Morganellaceae</taxon>
        <taxon>Photorhabdus</taxon>
    </lineage>
</organism>
<dbReference type="GO" id="GO:0004124">
    <property type="term" value="F:cysteine synthase activity"/>
    <property type="evidence" value="ECO:0007669"/>
    <property type="project" value="UniProtKB-EC"/>
</dbReference>
<accession>A0A022PK66</accession>
<dbReference type="CDD" id="cd01561">
    <property type="entry name" value="CBS_like"/>
    <property type="match status" value="1"/>
</dbReference>
<evidence type="ECO:0000256" key="1">
    <source>
        <dbReference type="ARBA" id="ARBA00001933"/>
    </source>
</evidence>
<dbReference type="GO" id="GO:0016829">
    <property type="term" value="F:lyase activity"/>
    <property type="evidence" value="ECO:0007669"/>
    <property type="project" value="UniProtKB-KW"/>
</dbReference>
<dbReference type="EC" id="2.5.1.47" evidence="4"/>
<evidence type="ECO:0000256" key="6">
    <source>
        <dbReference type="ARBA" id="ARBA00047931"/>
    </source>
</evidence>
<dbReference type="EMBL" id="JFGV01000010">
    <property type="protein sequence ID" value="EYU16487.1"/>
    <property type="molecule type" value="Genomic_DNA"/>
</dbReference>
<comment type="similarity">
    <text evidence="3">Belongs to the cysteine synthase/cystathionine beta-synthase family.</text>
</comment>
<protein>
    <recommendedName>
        <fullName evidence="7">Cysteine synthase B</fullName>
        <ecNumber evidence="4">2.5.1.47</ecNumber>
    </recommendedName>
    <alternativeName>
        <fullName evidence="8">O-acetylserine (thiol)-lyase B</fullName>
    </alternativeName>
    <alternativeName>
        <fullName evidence="9">O-acetylserine sulfhydrylase B</fullName>
    </alternativeName>
</protein>
<comment type="cofactor">
    <cofactor evidence="1">
        <name>pyridoxal 5'-phosphate</name>
        <dbReference type="ChEBI" id="CHEBI:597326"/>
    </cofactor>
</comment>
<evidence type="ECO:0000256" key="2">
    <source>
        <dbReference type="ARBA" id="ARBA00004962"/>
    </source>
</evidence>
<evidence type="ECO:0000256" key="5">
    <source>
        <dbReference type="ARBA" id="ARBA00022898"/>
    </source>
</evidence>
<keyword evidence="11" id="KW-0456">Lyase</keyword>
<dbReference type="Pfam" id="PF00291">
    <property type="entry name" value="PALP"/>
    <property type="match status" value="1"/>
</dbReference>
<proteinExistence type="inferred from homology"/>
<evidence type="ECO:0000256" key="4">
    <source>
        <dbReference type="ARBA" id="ARBA00012681"/>
    </source>
</evidence>
<dbReference type="FunFam" id="3.40.50.1100:FF:000118">
    <property type="entry name" value="Related to CYS4-cystathionine beta-synthase"/>
    <property type="match status" value="1"/>
</dbReference>
<dbReference type="Gene3D" id="3.40.50.1100">
    <property type="match status" value="2"/>
</dbReference>
<comment type="caution">
    <text evidence="11">The sequence shown here is derived from an EMBL/GenBank/DDBJ whole genome shotgun (WGS) entry which is preliminary data.</text>
</comment>
<evidence type="ECO:0000256" key="7">
    <source>
        <dbReference type="ARBA" id="ARBA00072081"/>
    </source>
</evidence>
<keyword evidence="5" id="KW-0663">Pyridoxal phosphate</keyword>
<evidence type="ECO:0000256" key="3">
    <source>
        <dbReference type="ARBA" id="ARBA00007103"/>
    </source>
</evidence>
<evidence type="ECO:0000313" key="12">
    <source>
        <dbReference type="Proteomes" id="UP000023464"/>
    </source>
</evidence>
<keyword evidence="12" id="KW-1185">Reference proteome</keyword>
<dbReference type="PATRIC" id="fig|1393736.3.peg.1002"/>
<comment type="catalytic activity">
    <reaction evidence="6">
        <text>O-acetyl-L-serine + hydrogen sulfide = L-cysteine + acetate</text>
        <dbReference type="Rhea" id="RHEA:14829"/>
        <dbReference type="ChEBI" id="CHEBI:29919"/>
        <dbReference type="ChEBI" id="CHEBI:30089"/>
        <dbReference type="ChEBI" id="CHEBI:35235"/>
        <dbReference type="ChEBI" id="CHEBI:58340"/>
        <dbReference type="EC" id="2.5.1.47"/>
    </reaction>
</comment>
<dbReference type="SUPFAM" id="SSF53686">
    <property type="entry name" value="Tryptophan synthase beta subunit-like PLP-dependent enzymes"/>
    <property type="match status" value="1"/>
</dbReference>
<dbReference type="InterPro" id="IPR001926">
    <property type="entry name" value="TrpB-like_PALP"/>
</dbReference>
<gene>
    <name evidence="11" type="ORF">BA1DRAFT_00970</name>
</gene>
<evidence type="ECO:0000256" key="8">
    <source>
        <dbReference type="ARBA" id="ARBA00078257"/>
    </source>
</evidence>
<sequence length="402" mass="44535">MCLLLIGMKLFSIIIYKVNCFINKLIGALYIELIYLFINKNTLSSLYVLHINPDIRDKTGMKLGKNILQTIGNTPVVMLNGRYTKGINVFLKMENINPSGSIKDRIAAAMLERAEAQGELRPGMVVIEPSSGNTAIGLAMACAVKGYRFIAVLDRMVPAAKRDKIKAFGAEIIFLPEFEAGTDTVKYRIDLTREIIKAYPNAFSPMQFENQVDPDEHYHSTGRELYETFGNNLTACFATAGSCGTLTGISRYLKEKNPQVRIYGVEPVGSVIFGGEQGKYLVQGEGLTFIPSILERNNIDITLKVADIDAFRIARKLARNEGILIGGTGGCAVSAALNHLDDFKPGDNIVVIIPDSGERYIDTIYNDTWLFENNFSELVEESKTEPQLEEIITNMGCVLNEF</sequence>
<dbReference type="Proteomes" id="UP000023464">
    <property type="component" value="Unassembled WGS sequence"/>
</dbReference>
<comment type="pathway">
    <text evidence="2">Amino-acid biosynthesis; L-cysteine biosynthesis; L-cysteine from L-serine: step 2/2.</text>
</comment>
<evidence type="ECO:0000259" key="10">
    <source>
        <dbReference type="Pfam" id="PF00291"/>
    </source>
</evidence>
<evidence type="ECO:0000256" key="9">
    <source>
        <dbReference type="ARBA" id="ARBA00079153"/>
    </source>
</evidence>
<reference evidence="11 12" key="1">
    <citation type="submission" date="2014-03" db="EMBL/GenBank/DDBJ databases">
        <title>Draft Genome of Photorhabdus luminescens BA1, an Egyptian Isolate.</title>
        <authorList>
            <person name="Ghazal S."/>
            <person name="Hurst S.G.IV."/>
            <person name="Morris K."/>
            <person name="Thomas K."/>
            <person name="Tisa L.S."/>
        </authorList>
    </citation>
    <scope>NUCLEOTIDE SEQUENCE [LARGE SCALE GENOMIC DNA]</scope>
    <source>
        <strain evidence="11 12">BA1</strain>
    </source>
</reference>